<dbReference type="GeneID" id="98066973"/>
<keyword evidence="2" id="KW-1185">Reference proteome</keyword>
<name>A0AAX0WSB0_9GAMM</name>
<organism evidence="1 2">
    <name type="scientific">Legionella anisa</name>
    <dbReference type="NCBI Taxonomy" id="28082"/>
    <lineage>
        <taxon>Bacteria</taxon>
        <taxon>Pseudomonadati</taxon>
        <taxon>Pseudomonadota</taxon>
        <taxon>Gammaproteobacteria</taxon>
        <taxon>Legionellales</taxon>
        <taxon>Legionellaceae</taxon>
        <taxon>Legionella</taxon>
    </lineage>
</organism>
<comment type="caution">
    <text evidence="1">The sequence shown here is derived from an EMBL/GenBank/DDBJ whole genome shotgun (WGS) entry which is preliminary data.</text>
</comment>
<evidence type="ECO:0000313" key="2">
    <source>
        <dbReference type="Proteomes" id="UP000192511"/>
    </source>
</evidence>
<proteinExistence type="predicted"/>
<dbReference type="EMBL" id="NBTX02000004">
    <property type="protein sequence ID" value="PNL60768.1"/>
    <property type="molecule type" value="Genomic_DNA"/>
</dbReference>
<sequence>MTVKVDFRCAFLEYLLDPSWKNKKELRRVSIELYYSAAKTAKEKKQDADIDDINTEISTSINEAIKNIYISQKQLDALLSINLNLPKIEAAFGTVLSALTGTLQGIADDDEEGIKQEENSRIVNDKHYKAFAAIYPIELDGHRITKEDSTAGQAALTLSETLLSITAKIHNADKLEESDTRDINQAYEKAKGQGIENHRGFNFKEKFYNFCRAVSCIFILPIGYYVHQGSLWTTVKTKTQEDVDKSQEAIGEYQQSLKKQ</sequence>
<dbReference type="Proteomes" id="UP000192511">
    <property type="component" value="Unassembled WGS sequence"/>
</dbReference>
<reference evidence="1" key="1">
    <citation type="submission" date="2017-12" db="EMBL/GenBank/DDBJ databases">
        <title>FDA dAtabase for Regulatory Grade micrObial Sequences (FDA-ARGOS): Supporting development and validation of Infectious Disease Dx tests.</title>
        <authorList>
            <person name="Kerrigan L."/>
            <person name="Tallon L.J."/>
            <person name="Sadzewicz L."/>
            <person name="Sengamalay N."/>
            <person name="Ott S."/>
            <person name="Godinez A."/>
            <person name="Nagaraj S."/>
            <person name="Vavikolanu K."/>
            <person name="Vyas G."/>
            <person name="Nadendla S."/>
            <person name="Aluvathingal J."/>
            <person name="Sichtig H."/>
        </authorList>
    </citation>
    <scope>NUCLEOTIDE SEQUENCE [LARGE SCALE GENOMIC DNA]</scope>
    <source>
        <strain evidence="1">FDAARGOS_200</strain>
    </source>
</reference>
<evidence type="ECO:0000313" key="1">
    <source>
        <dbReference type="EMBL" id="PNL60768.1"/>
    </source>
</evidence>
<accession>A0AAX0WSB0</accession>
<protein>
    <recommendedName>
        <fullName evidence="3">Type IV secretion protein Dot</fullName>
    </recommendedName>
</protein>
<gene>
    <name evidence="1" type="ORF">A6J39_005810</name>
</gene>
<dbReference type="AlphaFoldDB" id="A0AAX0WSB0"/>
<dbReference type="RefSeq" id="WP_019233545.1">
    <property type="nucleotide sequence ID" value="NZ_CAAAHR010000031.1"/>
</dbReference>
<evidence type="ECO:0008006" key="3">
    <source>
        <dbReference type="Google" id="ProtNLM"/>
    </source>
</evidence>